<dbReference type="AlphaFoldDB" id="A0A3D9UEB4"/>
<evidence type="ECO:0000313" key="2">
    <source>
        <dbReference type="EMBL" id="REF26240.1"/>
    </source>
</evidence>
<dbReference type="GO" id="GO:0003677">
    <property type="term" value="F:DNA binding"/>
    <property type="evidence" value="ECO:0007669"/>
    <property type="project" value="InterPro"/>
</dbReference>
<protein>
    <submittedName>
        <fullName evidence="2">Helix-turn-helix resolvase-like protein</fullName>
    </submittedName>
</protein>
<dbReference type="PROSITE" id="PS51736">
    <property type="entry name" value="RECOMBINASES_3"/>
    <property type="match status" value="1"/>
</dbReference>
<feature type="domain" description="Resolvase/invertase-type recombinase catalytic" evidence="1">
    <location>
        <begin position="1"/>
        <end position="57"/>
    </location>
</feature>
<dbReference type="InterPro" id="IPR006119">
    <property type="entry name" value="Resolv_N"/>
</dbReference>
<dbReference type="InterPro" id="IPR006120">
    <property type="entry name" value="Resolvase_HTH_dom"/>
</dbReference>
<comment type="caution">
    <text evidence="2">The sequence shown here is derived from an EMBL/GenBank/DDBJ whole genome shotgun (WGS) entry which is preliminary data.</text>
</comment>
<dbReference type="EMBL" id="QTUB01000001">
    <property type="protein sequence ID" value="REF26240.1"/>
    <property type="molecule type" value="Genomic_DNA"/>
</dbReference>
<reference evidence="2 3" key="1">
    <citation type="submission" date="2018-08" db="EMBL/GenBank/DDBJ databases">
        <title>Genomic Encyclopedia of Archaeal and Bacterial Type Strains, Phase II (KMG-II): from individual species to whole genera.</title>
        <authorList>
            <person name="Goeker M."/>
        </authorList>
    </citation>
    <scope>NUCLEOTIDE SEQUENCE [LARGE SCALE GENOMIC DNA]</scope>
    <source>
        <strain evidence="2 3">DSM 17905</strain>
    </source>
</reference>
<evidence type="ECO:0000313" key="3">
    <source>
        <dbReference type="Proteomes" id="UP000256294"/>
    </source>
</evidence>
<dbReference type="GO" id="GO:0000150">
    <property type="term" value="F:DNA strand exchange activity"/>
    <property type="evidence" value="ECO:0007669"/>
    <property type="project" value="InterPro"/>
</dbReference>
<gene>
    <name evidence="2" type="ORF">BDD26_0851</name>
</gene>
<sequence>MVSKNQYRRHFIETYKSGTEGEMGKMAVTIFSAAALAESQRILERTNEGRQEVKLKSVRFGRKHTMNRKLIIAMRDQGIGATEITEMTKHMQITRSTVYKVIDETKENL</sequence>
<evidence type="ECO:0000259" key="1">
    <source>
        <dbReference type="PROSITE" id="PS51736"/>
    </source>
</evidence>
<proteinExistence type="predicted"/>
<dbReference type="Proteomes" id="UP000256294">
    <property type="component" value="Unassembled WGS sequence"/>
</dbReference>
<keyword evidence="3" id="KW-1185">Reference proteome</keyword>
<dbReference type="Gene3D" id="1.10.10.60">
    <property type="entry name" value="Homeodomain-like"/>
    <property type="match status" value="1"/>
</dbReference>
<accession>A0A3D9UEB4</accession>
<name>A0A3D9UEB4_9GAMM</name>
<dbReference type="Pfam" id="PF02796">
    <property type="entry name" value="HTH_7"/>
    <property type="match status" value="1"/>
</dbReference>
<dbReference type="SUPFAM" id="SSF46689">
    <property type="entry name" value="Homeodomain-like"/>
    <property type="match status" value="1"/>
</dbReference>
<dbReference type="Gene3D" id="6.10.250.10">
    <property type="match status" value="1"/>
</dbReference>
<dbReference type="InterPro" id="IPR009057">
    <property type="entry name" value="Homeodomain-like_sf"/>
</dbReference>
<organism evidence="2 3">
    <name type="scientific">Xenorhabdus cabanillasii</name>
    <dbReference type="NCBI Taxonomy" id="351673"/>
    <lineage>
        <taxon>Bacteria</taxon>
        <taxon>Pseudomonadati</taxon>
        <taxon>Pseudomonadota</taxon>
        <taxon>Gammaproteobacteria</taxon>
        <taxon>Enterobacterales</taxon>
        <taxon>Morganellaceae</taxon>
        <taxon>Xenorhabdus</taxon>
    </lineage>
</organism>